<dbReference type="InterPro" id="IPR007404">
    <property type="entry name" value="YdjM-like"/>
</dbReference>
<keyword evidence="2" id="KW-0378">Hydrolase</keyword>
<accession>A0ABU6NXN9</accession>
<dbReference type="GeneID" id="301142269"/>
<proteinExistence type="predicted"/>
<dbReference type="GO" id="GO:0016787">
    <property type="term" value="F:hydrolase activity"/>
    <property type="evidence" value="ECO:0007669"/>
    <property type="project" value="UniProtKB-KW"/>
</dbReference>
<feature type="transmembrane region" description="Helical" evidence="1">
    <location>
        <begin position="160"/>
        <end position="179"/>
    </location>
</feature>
<dbReference type="RefSeq" id="WP_066232837.1">
    <property type="nucleotide sequence ID" value="NZ_JARTFS010000005.1"/>
</dbReference>
<dbReference type="Pfam" id="PF04307">
    <property type="entry name" value="YdjM"/>
    <property type="match status" value="1"/>
</dbReference>
<keyword evidence="1" id="KW-0812">Transmembrane</keyword>
<dbReference type="PANTHER" id="PTHR40031:SF1">
    <property type="entry name" value="MEMBRANE-BOUND METAL-DEPENDENT HYDROLASE"/>
    <property type="match status" value="1"/>
</dbReference>
<evidence type="ECO:0000313" key="2">
    <source>
        <dbReference type="EMBL" id="MED4400631.1"/>
    </source>
</evidence>
<organism evidence="2 3">
    <name type="scientific">Metabacillus fastidiosus</name>
    <dbReference type="NCBI Taxonomy" id="1458"/>
    <lineage>
        <taxon>Bacteria</taxon>
        <taxon>Bacillati</taxon>
        <taxon>Bacillota</taxon>
        <taxon>Bacilli</taxon>
        <taxon>Bacillales</taxon>
        <taxon>Bacillaceae</taxon>
        <taxon>Metabacillus</taxon>
    </lineage>
</organism>
<feature type="transmembrane region" description="Helical" evidence="1">
    <location>
        <begin position="66"/>
        <end position="85"/>
    </location>
</feature>
<feature type="transmembrane region" description="Helical" evidence="1">
    <location>
        <begin position="91"/>
        <end position="113"/>
    </location>
</feature>
<keyword evidence="1" id="KW-0472">Membrane</keyword>
<comment type="caution">
    <text evidence="2">The sequence shown here is derived from an EMBL/GenBank/DDBJ whole genome shotgun (WGS) entry which is preliminary data.</text>
</comment>
<name>A0ABU6NXN9_9BACI</name>
<evidence type="ECO:0000256" key="1">
    <source>
        <dbReference type="SAM" id="Phobius"/>
    </source>
</evidence>
<dbReference type="Proteomes" id="UP001342826">
    <property type="component" value="Unassembled WGS sequence"/>
</dbReference>
<dbReference type="PANTHER" id="PTHR40031">
    <property type="entry name" value="HYPOTHETICAL MEMBRANE SPANNING PROTEIN"/>
    <property type="match status" value="1"/>
</dbReference>
<reference evidence="2 3" key="1">
    <citation type="submission" date="2023-03" db="EMBL/GenBank/DDBJ databases">
        <title>Bacillus Genome Sequencing.</title>
        <authorList>
            <person name="Dunlap C."/>
        </authorList>
    </citation>
    <scope>NUCLEOTIDE SEQUENCE [LARGE SCALE GENOMIC DNA]</scope>
    <source>
        <strain evidence="2 3">NRS-1717</strain>
    </source>
</reference>
<evidence type="ECO:0000313" key="3">
    <source>
        <dbReference type="Proteomes" id="UP001342826"/>
    </source>
</evidence>
<sequence>MDTSTHIAMGFGLAGLSYLDPAVAANPNLANAVLIGTVIGSNAPDFDYIIKLLKGNGMYTEHHRGVSHSIPALFLWTAALSFLIYLPFSDISFFTLLCWTFAAVFLHIAFDIFNSYGTQAARPFTKKWLSLNFIPLFDPFIMALHIIGFILWMITFSPGFIFFYIYIILFIYLITRFILSRKAIRLAERLADLNGVYTIIPTQSLFHWDIVIETDTVFFVGMVHYRQQKLKVIHHFEKMNAEEAPVLMASKDQNVQHFLANSDHTHIIVQRTEHGFEVRWVDLRFRFKEDYPYMATVLLADNYEVISSHTGWIHKPKKKQEQMLKKTRSQSTTF</sequence>
<dbReference type="EMBL" id="JARTFS010000005">
    <property type="protein sequence ID" value="MED4400631.1"/>
    <property type="molecule type" value="Genomic_DNA"/>
</dbReference>
<dbReference type="InterPro" id="IPR053170">
    <property type="entry name" value="Transcription_regulator"/>
</dbReference>
<protein>
    <submittedName>
        <fullName evidence="2">Metal-dependent hydrolase</fullName>
    </submittedName>
</protein>
<feature type="transmembrane region" description="Helical" evidence="1">
    <location>
        <begin position="133"/>
        <end position="154"/>
    </location>
</feature>
<keyword evidence="1" id="KW-1133">Transmembrane helix</keyword>
<gene>
    <name evidence="2" type="ORF">P9271_04720</name>
</gene>
<keyword evidence="3" id="KW-1185">Reference proteome</keyword>